<dbReference type="CDD" id="cd00291">
    <property type="entry name" value="SirA_YedF_YeeD"/>
    <property type="match status" value="1"/>
</dbReference>
<organism evidence="2 3">
    <name type="scientific">Trichlorobacter ammonificans</name>
    <dbReference type="NCBI Taxonomy" id="2916410"/>
    <lineage>
        <taxon>Bacteria</taxon>
        <taxon>Pseudomonadati</taxon>
        <taxon>Thermodesulfobacteriota</taxon>
        <taxon>Desulfuromonadia</taxon>
        <taxon>Geobacterales</taxon>
        <taxon>Geobacteraceae</taxon>
        <taxon>Trichlorobacter</taxon>
    </lineage>
</organism>
<dbReference type="Proteomes" id="UP001295463">
    <property type="component" value="Chromosome"/>
</dbReference>
<evidence type="ECO:0000313" key="2">
    <source>
        <dbReference type="EMBL" id="CAH2031998.1"/>
    </source>
</evidence>
<dbReference type="InterPro" id="IPR036868">
    <property type="entry name" value="TusA-like_sf"/>
</dbReference>
<dbReference type="SUPFAM" id="SSF64307">
    <property type="entry name" value="SirA-like"/>
    <property type="match status" value="1"/>
</dbReference>
<accession>A0ABN8HGM0</accession>
<name>A0ABN8HGM0_9BACT</name>
<protein>
    <submittedName>
        <fullName evidence="2">tRNA methyltransferase</fullName>
    </submittedName>
</protein>
<dbReference type="EMBL" id="OW150024">
    <property type="protein sequence ID" value="CAH2031998.1"/>
    <property type="molecule type" value="Genomic_DNA"/>
</dbReference>
<dbReference type="GO" id="GO:0008168">
    <property type="term" value="F:methyltransferase activity"/>
    <property type="evidence" value="ECO:0007669"/>
    <property type="project" value="UniProtKB-KW"/>
</dbReference>
<sequence length="76" mass="8287">MSTTIDLRGVSCPTNFVRAKLALEDLPGHEAEVLLLDDGEAVRNVPLSLEAEGHRLIGLKQSNEGHYILELKKAGH</sequence>
<dbReference type="RefSeq" id="WP_305732781.1">
    <property type="nucleotide sequence ID" value="NZ_OW150024.1"/>
</dbReference>
<dbReference type="Pfam" id="PF01206">
    <property type="entry name" value="TusA"/>
    <property type="match status" value="1"/>
</dbReference>
<keyword evidence="2" id="KW-0808">Transferase</keyword>
<gene>
    <name evidence="2" type="ORF">GEAMG1_2163</name>
</gene>
<dbReference type="InterPro" id="IPR001455">
    <property type="entry name" value="TusA-like"/>
</dbReference>
<keyword evidence="3" id="KW-1185">Reference proteome</keyword>
<feature type="domain" description="UPF0033" evidence="1">
    <location>
        <begin position="4"/>
        <end position="73"/>
    </location>
</feature>
<proteinExistence type="predicted"/>
<evidence type="ECO:0000313" key="3">
    <source>
        <dbReference type="Proteomes" id="UP001295463"/>
    </source>
</evidence>
<dbReference type="Gene3D" id="3.30.110.40">
    <property type="entry name" value="TusA-like domain"/>
    <property type="match status" value="1"/>
</dbReference>
<reference evidence="2 3" key="1">
    <citation type="submission" date="2022-03" db="EMBL/GenBank/DDBJ databases">
        <authorList>
            <person name="Koch H."/>
        </authorList>
    </citation>
    <scope>NUCLEOTIDE SEQUENCE [LARGE SCALE GENOMIC DNA]</scope>
    <source>
        <strain evidence="2 3">G1</strain>
    </source>
</reference>
<dbReference type="GO" id="GO:0032259">
    <property type="term" value="P:methylation"/>
    <property type="evidence" value="ECO:0007669"/>
    <property type="project" value="UniProtKB-KW"/>
</dbReference>
<evidence type="ECO:0000259" key="1">
    <source>
        <dbReference type="Pfam" id="PF01206"/>
    </source>
</evidence>
<keyword evidence="2" id="KW-0489">Methyltransferase</keyword>